<dbReference type="KEGG" id="doa:AXF15_01890"/>
<dbReference type="InterPro" id="IPR053164">
    <property type="entry name" value="IS1016-like_transposase"/>
</dbReference>
<gene>
    <name evidence="2" type="ORF">AXF15_01890</name>
</gene>
<sequence>MFENSRLSRYKVGKIIECFCIDIDAARTALLLKLNRKTVNRYFLAFRRLIYLHQVSKKEQILGVVEVDESFFGPARVRGRPGPRKRGRGTLKQPVFGIYERDGAVYTELVTDCPVKTLQAIIRGKVSPESIIHSDCWKGYDGLVDVGYDKHFRINKSRHFAEKSVHINGIEAFWSLTKRRLAKFNGVKQNFELHLKECEWRYNRALPQLLASLKLLVAKNKDLMV</sequence>
<keyword evidence="3" id="KW-1185">Reference proteome</keyword>
<dbReference type="PANTHER" id="PTHR47163:SF2">
    <property type="entry name" value="SI:DKEY-17M8.2"/>
    <property type="match status" value="1"/>
</dbReference>
<proteinExistence type="predicted"/>
<name>A0A0X8JNI5_9BACT</name>
<dbReference type="Pfam" id="PF12762">
    <property type="entry name" value="DDE_Tnp_IS1595"/>
    <property type="match status" value="1"/>
</dbReference>
<evidence type="ECO:0000313" key="3">
    <source>
        <dbReference type="Proteomes" id="UP000063964"/>
    </source>
</evidence>
<accession>A0A0X8JNI5</accession>
<dbReference type="Proteomes" id="UP000063964">
    <property type="component" value="Chromosome"/>
</dbReference>
<feature type="domain" description="ISXO2-like transposase" evidence="1">
    <location>
        <begin position="60"/>
        <end position="203"/>
    </location>
</feature>
<evidence type="ECO:0000259" key="1">
    <source>
        <dbReference type="SMART" id="SM01126"/>
    </source>
</evidence>
<dbReference type="RefSeq" id="WP_066602561.1">
    <property type="nucleotide sequence ID" value="NZ_CP014230.1"/>
</dbReference>
<dbReference type="InterPro" id="IPR024445">
    <property type="entry name" value="Tnp_ISXO2-like"/>
</dbReference>
<dbReference type="OrthoDB" id="9783459at2"/>
<dbReference type="NCBIfam" id="NF033547">
    <property type="entry name" value="transpos_IS1595"/>
    <property type="match status" value="1"/>
</dbReference>
<dbReference type="EMBL" id="CP014230">
    <property type="protein sequence ID" value="AMD91988.1"/>
    <property type="molecule type" value="Genomic_DNA"/>
</dbReference>
<dbReference type="SMART" id="SM01126">
    <property type="entry name" value="DDE_Tnp_IS1595"/>
    <property type="match status" value="1"/>
</dbReference>
<dbReference type="PANTHER" id="PTHR47163">
    <property type="entry name" value="DDE_TNP_IS1595 DOMAIN-CONTAINING PROTEIN"/>
    <property type="match status" value="1"/>
</dbReference>
<protein>
    <submittedName>
        <fullName evidence="2">Transposase</fullName>
    </submittedName>
</protein>
<evidence type="ECO:0000313" key="2">
    <source>
        <dbReference type="EMBL" id="AMD91988.1"/>
    </source>
</evidence>
<dbReference type="AlphaFoldDB" id="A0A0X8JNI5"/>
<reference evidence="3" key="1">
    <citation type="submission" date="2016-02" db="EMBL/GenBank/DDBJ databases">
        <authorList>
            <person name="Holder M.E."/>
            <person name="Ajami N.J."/>
            <person name="Petrosino J.F."/>
        </authorList>
    </citation>
    <scope>NUCLEOTIDE SEQUENCE [LARGE SCALE GENOMIC DNA]</scope>
    <source>
        <strain evidence="3">DSM 12838</strain>
    </source>
</reference>
<organism evidence="2 3">
    <name type="scientific">Desulfomicrobium orale DSM 12838</name>
    <dbReference type="NCBI Taxonomy" id="888061"/>
    <lineage>
        <taxon>Bacteria</taxon>
        <taxon>Pseudomonadati</taxon>
        <taxon>Thermodesulfobacteriota</taxon>
        <taxon>Desulfovibrionia</taxon>
        <taxon>Desulfovibrionales</taxon>
        <taxon>Desulfomicrobiaceae</taxon>
        <taxon>Desulfomicrobium</taxon>
    </lineage>
</organism>